<proteinExistence type="predicted"/>
<feature type="region of interest" description="Disordered" evidence="1">
    <location>
        <begin position="88"/>
        <end position="133"/>
    </location>
</feature>
<organism evidence="3">
    <name type="scientific">Naegleria gruberi</name>
    <name type="common">Amoeba</name>
    <dbReference type="NCBI Taxonomy" id="5762"/>
    <lineage>
        <taxon>Eukaryota</taxon>
        <taxon>Discoba</taxon>
        <taxon>Heterolobosea</taxon>
        <taxon>Tetramitia</taxon>
        <taxon>Eutetramitia</taxon>
        <taxon>Vahlkampfiidae</taxon>
        <taxon>Naegleria</taxon>
    </lineage>
</organism>
<accession>D2VPM8</accession>
<dbReference type="AlphaFoldDB" id="D2VPM8"/>
<keyword evidence="3" id="KW-1185">Reference proteome</keyword>
<dbReference type="VEuPathDB" id="AmoebaDB:NAEGRDRAFT_70919"/>
<name>D2VPM8_NAEGR</name>
<gene>
    <name evidence="2" type="ORF">NAEGRDRAFT_70919</name>
</gene>
<protein>
    <submittedName>
        <fullName evidence="2">Predicted protein</fullName>
    </submittedName>
</protein>
<evidence type="ECO:0000256" key="1">
    <source>
        <dbReference type="SAM" id="MobiDB-lite"/>
    </source>
</evidence>
<reference evidence="2 3" key="1">
    <citation type="journal article" date="2010" name="Cell">
        <title>The genome of Naegleria gruberi illuminates early eukaryotic versatility.</title>
        <authorList>
            <person name="Fritz-Laylin L.K."/>
            <person name="Prochnik S.E."/>
            <person name="Ginger M.L."/>
            <person name="Dacks J.B."/>
            <person name="Carpenter M.L."/>
            <person name="Field M.C."/>
            <person name="Kuo A."/>
            <person name="Paredez A."/>
            <person name="Chapman J."/>
            <person name="Pham J."/>
            <person name="Shu S."/>
            <person name="Neupane R."/>
            <person name="Cipriano M."/>
            <person name="Mancuso J."/>
            <person name="Tu H."/>
            <person name="Salamov A."/>
            <person name="Lindquist E."/>
            <person name="Shapiro H."/>
            <person name="Lucas S."/>
            <person name="Grigoriev I.V."/>
            <person name="Cande W.Z."/>
            <person name="Fulton C."/>
            <person name="Rokhsar D.S."/>
            <person name="Dawson S.C."/>
        </authorList>
    </citation>
    <scope>NUCLEOTIDE SEQUENCE [LARGE SCALE GENOMIC DNA]</scope>
    <source>
        <strain evidence="2 3">NEG-M</strain>
    </source>
</reference>
<evidence type="ECO:0000313" key="3">
    <source>
        <dbReference type="Proteomes" id="UP000006671"/>
    </source>
</evidence>
<dbReference type="Proteomes" id="UP000006671">
    <property type="component" value="Unassembled WGS sequence"/>
</dbReference>
<dbReference type="InParanoid" id="D2VPM8"/>
<feature type="compositionally biased region" description="Acidic residues" evidence="1">
    <location>
        <begin position="100"/>
        <end position="133"/>
    </location>
</feature>
<dbReference type="RefSeq" id="XP_002673979.1">
    <property type="nucleotide sequence ID" value="XM_002673933.1"/>
</dbReference>
<dbReference type="OMA" id="QNKRHHI"/>
<dbReference type="OrthoDB" id="10258806at2759"/>
<sequence length="133" mass="15140">MDEKLPVPKELGKQNKRHHIIAVNGRDRSCGKFIKSGRILRNDKKSGGGKYNYGTIGDESKVYVNDQDGLLNKDLINHDAQILDQVNGTKTVSIVPPKEEENEDEDEWEGGEDDEYYDEEGGEDVDEWEDEEE</sequence>
<dbReference type="GeneID" id="8851114"/>
<evidence type="ECO:0000313" key="2">
    <source>
        <dbReference type="EMBL" id="EFC41235.1"/>
    </source>
</evidence>
<dbReference type="KEGG" id="ngr:NAEGRDRAFT_70919"/>
<dbReference type="EMBL" id="GG738887">
    <property type="protein sequence ID" value="EFC41235.1"/>
    <property type="molecule type" value="Genomic_DNA"/>
</dbReference>